<gene>
    <name evidence="1" type="ORF">C2G38_2300642</name>
</gene>
<name>A0A397U015_9GLOM</name>
<organism evidence="1 2">
    <name type="scientific">Gigaspora rosea</name>
    <dbReference type="NCBI Taxonomy" id="44941"/>
    <lineage>
        <taxon>Eukaryota</taxon>
        <taxon>Fungi</taxon>
        <taxon>Fungi incertae sedis</taxon>
        <taxon>Mucoromycota</taxon>
        <taxon>Glomeromycotina</taxon>
        <taxon>Glomeromycetes</taxon>
        <taxon>Diversisporales</taxon>
        <taxon>Gigasporaceae</taxon>
        <taxon>Gigaspora</taxon>
    </lineage>
</organism>
<dbReference type="STRING" id="44941.A0A397U015"/>
<accession>A0A397U015</accession>
<keyword evidence="2" id="KW-1185">Reference proteome</keyword>
<sequence>MSSLFVAFCFTKNVIRNDKCISGTALYRINHNVDKLREITFKGFTASSESLVVPFEKNSIVLMIRCYAYEDVEYITLVQTVPISSSEGDYVLTPEDLLSSSPLLIYSAAVIADSYIPDNQGGRKSFMIARLLYNGVTNNRNVESKVIVSYKNENNRYNAMKNNLKKTVLSVIGRLKIGSKKFSHILASDIKWTYVSNKPSASSTTINAKGISEVEFDEDLNGIEEKYATLTSQVPQKRQNTKHNINLHNSNNKRSNNKTTSLNFVDVISQVQKGSSSVKMAYKGQSSSTNNFASTSQNTSQHIPSRATCVKDEEDAVLVSDDDLTELVEVRIQEVTPEIKEKHRKNLRSAKK</sequence>
<comment type="caution">
    <text evidence="1">The sequence shown here is derived from an EMBL/GenBank/DDBJ whole genome shotgun (WGS) entry which is preliminary data.</text>
</comment>
<proteinExistence type="predicted"/>
<dbReference type="Proteomes" id="UP000266673">
    <property type="component" value="Unassembled WGS sequence"/>
</dbReference>
<evidence type="ECO:0000313" key="2">
    <source>
        <dbReference type="Proteomes" id="UP000266673"/>
    </source>
</evidence>
<protein>
    <submittedName>
        <fullName evidence="1">Uncharacterized protein</fullName>
    </submittedName>
</protein>
<dbReference type="AlphaFoldDB" id="A0A397U015"/>
<reference evidence="1 2" key="1">
    <citation type="submission" date="2018-06" db="EMBL/GenBank/DDBJ databases">
        <title>Comparative genomics reveals the genomic features of Rhizophagus irregularis, R. cerebriforme, R. diaphanum and Gigaspora rosea, and their symbiotic lifestyle signature.</title>
        <authorList>
            <person name="Morin E."/>
            <person name="San Clemente H."/>
            <person name="Chen E.C.H."/>
            <person name="De La Providencia I."/>
            <person name="Hainaut M."/>
            <person name="Kuo A."/>
            <person name="Kohler A."/>
            <person name="Murat C."/>
            <person name="Tang N."/>
            <person name="Roy S."/>
            <person name="Loubradou J."/>
            <person name="Henrissat B."/>
            <person name="Grigoriev I.V."/>
            <person name="Corradi N."/>
            <person name="Roux C."/>
            <person name="Martin F.M."/>
        </authorList>
    </citation>
    <scope>NUCLEOTIDE SEQUENCE [LARGE SCALE GENOMIC DNA]</scope>
    <source>
        <strain evidence="1 2">DAOM 194757</strain>
    </source>
</reference>
<evidence type="ECO:0000313" key="1">
    <source>
        <dbReference type="EMBL" id="RIB00743.1"/>
    </source>
</evidence>
<dbReference type="EMBL" id="QKWP01003683">
    <property type="protein sequence ID" value="RIB00743.1"/>
    <property type="molecule type" value="Genomic_DNA"/>
</dbReference>
<dbReference type="OrthoDB" id="2431350at2759"/>